<keyword evidence="2 5" id="KW-0238">DNA-binding</keyword>
<feature type="domain" description="HTH hxlR-type" evidence="4">
    <location>
        <begin position="22"/>
        <end position="121"/>
    </location>
</feature>
<dbReference type="OrthoDB" id="9800966at2"/>
<gene>
    <name evidence="5" type="ORF">SAMN04489868_11925</name>
</gene>
<evidence type="ECO:0000256" key="2">
    <source>
        <dbReference type="ARBA" id="ARBA00023125"/>
    </source>
</evidence>
<evidence type="ECO:0000256" key="3">
    <source>
        <dbReference type="ARBA" id="ARBA00023163"/>
    </source>
</evidence>
<dbReference type="Proteomes" id="UP000198668">
    <property type="component" value="Unassembled WGS sequence"/>
</dbReference>
<reference evidence="5 6" key="1">
    <citation type="submission" date="2016-10" db="EMBL/GenBank/DDBJ databases">
        <authorList>
            <person name="de Groot N.N."/>
        </authorList>
    </citation>
    <scope>NUCLEOTIDE SEQUENCE [LARGE SCALE GENOMIC DNA]</scope>
    <source>
        <strain evidence="5 6">DSM 27630</strain>
    </source>
</reference>
<dbReference type="SUPFAM" id="SSF46785">
    <property type="entry name" value="Winged helix' DNA-binding domain"/>
    <property type="match status" value="1"/>
</dbReference>
<evidence type="ECO:0000313" key="6">
    <source>
        <dbReference type="Proteomes" id="UP000198668"/>
    </source>
</evidence>
<name>A0A1I3CK68_9LACT</name>
<protein>
    <submittedName>
        <fullName evidence="5">DNA-binding transcriptional regulator, HxlR family</fullName>
    </submittedName>
</protein>
<dbReference type="InterPro" id="IPR002577">
    <property type="entry name" value="HTH_HxlR"/>
</dbReference>
<keyword evidence="6" id="KW-1185">Reference proteome</keyword>
<evidence type="ECO:0000313" key="5">
    <source>
        <dbReference type="EMBL" id="SFH74877.1"/>
    </source>
</evidence>
<dbReference type="PANTHER" id="PTHR33204">
    <property type="entry name" value="TRANSCRIPTIONAL REGULATOR, MARR FAMILY"/>
    <property type="match status" value="1"/>
</dbReference>
<dbReference type="GO" id="GO:0003677">
    <property type="term" value="F:DNA binding"/>
    <property type="evidence" value="ECO:0007669"/>
    <property type="project" value="UniProtKB-KW"/>
</dbReference>
<dbReference type="PROSITE" id="PS51118">
    <property type="entry name" value="HTH_HXLR"/>
    <property type="match status" value="1"/>
</dbReference>
<evidence type="ECO:0000259" key="4">
    <source>
        <dbReference type="PROSITE" id="PS51118"/>
    </source>
</evidence>
<accession>A0A1I3CK68</accession>
<evidence type="ECO:0000256" key="1">
    <source>
        <dbReference type="ARBA" id="ARBA00023015"/>
    </source>
</evidence>
<sequence>MTSVKNETEKTMSCNEKAKVICPKFEHTFTFLGKKWMGLIIDVLLTGPRRFKDIAASIPEVSDRVLVERLKELEKEGIVMRKVDPEATMRVAYALTEKGTALQGVMEEIQHWADDWICAEDMAKNQA</sequence>
<dbReference type="EMBL" id="FOQE01000019">
    <property type="protein sequence ID" value="SFH74877.1"/>
    <property type="molecule type" value="Genomic_DNA"/>
</dbReference>
<dbReference type="AlphaFoldDB" id="A0A1I3CK68"/>
<proteinExistence type="predicted"/>
<organism evidence="5 6">
    <name type="scientific">Pisciglobus halotolerans</name>
    <dbReference type="NCBI Taxonomy" id="745365"/>
    <lineage>
        <taxon>Bacteria</taxon>
        <taxon>Bacillati</taxon>
        <taxon>Bacillota</taxon>
        <taxon>Bacilli</taxon>
        <taxon>Lactobacillales</taxon>
        <taxon>Carnobacteriaceae</taxon>
    </lineage>
</organism>
<dbReference type="InterPro" id="IPR036388">
    <property type="entry name" value="WH-like_DNA-bd_sf"/>
</dbReference>
<dbReference type="Pfam" id="PF01638">
    <property type="entry name" value="HxlR"/>
    <property type="match status" value="1"/>
</dbReference>
<dbReference type="PANTHER" id="PTHR33204:SF37">
    <property type="entry name" value="HTH-TYPE TRANSCRIPTIONAL REGULATOR YODB"/>
    <property type="match status" value="1"/>
</dbReference>
<keyword evidence="3" id="KW-0804">Transcription</keyword>
<dbReference type="Gene3D" id="1.10.10.10">
    <property type="entry name" value="Winged helix-like DNA-binding domain superfamily/Winged helix DNA-binding domain"/>
    <property type="match status" value="1"/>
</dbReference>
<dbReference type="InterPro" id="IPR036390">
    <property type="entry name" value="WH_DNA-bd_sf"/>
</dbReference>
<keyword evidence="1" id="KW-0805">Transcription regulation</keyword>